<evidence type="ECO:0000256" key="1">
    <source>
        <dbReference type="SAM" id="Phobius"/>
    </source>
</evidence>
<keyword evidence="3" id="KW-1185">Reference proteome</keyword>
<evidence type="ECO:0000313" key="3">
    <source>
        <dbReference type="Proteomes" id="UP000009168"/>
    </source>
</evidence>
<protein>
    <submittedName>
        <fullName evidence="2">Transmembrane protein, putative</fullName>
    </submittedName>
</protein>
<dbReference type="EMBL" id="GG662622">
    <property type="protein sequence ID" value="EWS73314.1"/>
    <property type="molecule type" value="Genomic_DNA"/>
</dbReference>
<keyword evidence="1" id="KW-0472">Membrane</keyword>
<dbReference type="KEGG" id="tet:TTHERM_000471459"/>
<dbReference type="InParanoid" id="W7XII7"/>
<keyword evidence="1 2" id="KW-0812">Transmembrane</keyword>
<keyword evidence="1" id="KW-1133">Transmembrane helix</keyword>
<gene>
    <name evidence="2" type="ORF">TTHERM_000471459</name>
</gene>
<name>W7XII7_TETTS</name>
<organism evidence="2 3">
    <name type="scientific">Tetrahymena thermophila (strain SB210)</name>
    <dbReference type="NCBI Taxonomy" id="312017"/>
    <lineage>
        <taxon>Eukaryota</taxon>
        <taxon>Sar</taxon>
        <taxon>Alveolata</taxon>
        <taxon>Ciliophora</taxon>
        <taxon>Intramacronucleata</taxon>
        <taxon>Oligohymenophorea</taxon>
        <taxon>Hymenostomatida</taxon>
        <taxon>Tetrahymenina</taxon>
        <taxon>Tetrahymenidae</taxon>
        <taxon>Tetrahymena</taxon>
    </lineage>
</organism>
<dbReference type="AlphaFoldDB" id="W7XII7"/>
<dbReference type="RefSeq" id="XP_012654163.1">
    <property type="nucleotide sequence ID" value="XM_012798709.1"/>
</dbReference>
<dbReference type="Proteomes" id="UP000009168">
    <property type="component" value="Unassembled WGS sequence"/>
</dbReference>
<accession>W7XII7</accession>
<dbReference type="GeneID" id="24439155"/>
<evidence type="ECO:0000313" key="2">
    <source>
        <dbReference type="EMBL" id="EWS73314.1"/>
    </source>
</evidence>
<proteinExistence type="predicted"/>
<reference evidence="3" key="1">
    <citation type="journal article" date="2006" name="PLoS Biol.">
        <title>Macronuclear genome sequence of the ciliate Tetrahymena thermophila, a model eukaryote.</title>
        <authorList>
            <person name="Eisen J.A."/>
            <person name="Coyne R.S."/>
            <person name="Wu M."/>
            <person name="Wu D."/>
            <person name="Thiagarajan M."/>
            <person name="Wortman J.R."/>
            <person name="Badger J.H."/>
            <person name="Ren Q."/>
            <person name="Amedeo P."/>
            <person name="Jones K.M."/>
            <person name="Tallon L.J."/>
            <person name="Delcher A.L."/>
            <person name="Salzberg S.L."/>
            <person name="Silva J.C."/>
            <person name="Haas B.J."/>
            <person name="Majoros W.H."/>
            <person name="Farzad M."/>
            <person name="Carlton J.M."/>
            <person name="Smith R.K. Jr."/>
            <person name="Garg J."/>
            <person name="Pearlman R.E."/>
            <person name="Karrer K.M."/>
            <person name="Sun L."/>
            <person name="Manning G."/>
            <person name="Elde N.C."/>
            <person name="Turkewitz A.P."/>
            <person name="Asai D.J."/>
            <person name="Wilkes D.E."/>
            <person name="Wang Y."/>
            <person name="Cai H."/>
            <person name="Collins K."/>
            <person name="Stewart B.A."/>
            <person name="Lee S.R."/>
            <person name="Wilamowska K."/>
            <person name="Weinberg Z."/>
            <person name="Ruzzo W.L."/>
            <person name="Wloga D."/>
            <person name="Gaertig J."/>
            <person name="Frankel J."/>
            <person name="Tsao C.-C."/>
            <person name="Gorovsky M.A."/>
            <person name="Keeling P.J."/>
            <person name="Waller R.F."/>
            <person name="Patron N.J."/>
            <person name="Cherry J.M."/>
            <person name="Stover N.A."/>
            <person name="Krieger C.J."/>
            <person name="del Toro C."/>
            <person name="Ryder H.F."/>
            <person name="Williamson S.C."/>
            <person name="Barbeau R.A."/>
            <person name="Hamilton E.P."/>
            <person name="Orias E."/>
        </authorList>
    </citation>
    <scope>NUCLEOTIDE SEQUENCE [LARGE SCALE GENOMIC DNA]</scope>
    <source>
        <strain evidence="3">SB210</strain>
    </source>
</reference>
<feature type="transmembrane region" description="Helical" evidence="1">
    <location>
        <begin position="91"/>
        <end position="116"/>
    </location>
</feature>
<sequence>MYFRLQHKKEDFQMNFYIFCQASSLSDLRSASSILQHFINIHQMTTQLNAIISKSFLHPLYLLAQTYLHIFNNILFSSTHQTQHTIHSIHYTFFVVFLAVLIKFTIFVTHFSYLTLFDNLNYLSLVSNLLDFKLELSFYKLFYFTLPQQMLMQAACQRSLNFLMIHDFLKVDQILFIHLKNSDQDYDPHEIYLDAKKLREAQNLYQNYCLKSGLNQASYGVNSLQIKISQAYQQIRCFFQIIKKLKSLKEDQCLPEQGFFCFSMEKNHPIKNFYEHFIQFLFLYLQILLSLYQ</sequence>